<sequence length="145" mass="15995">MTVFCFWGGNVNITDQVVADFREYYLEFSDLTLWTARDVTQALEEGDSETGKRWLKYNARPASIKKRGMFAFAAHRLVMRKRAIGGDVGAAYAISSKSVGDESTSFAVPAVTADDLNINGDLPLTTYGVEFLRLRRRAGTGGVMV</sequence>
<gene>
    <name evidence="1" type="ORF">ERS008667_01572</name>
</gene>
<dbReference type="Pfam" id="PF13262">
    <property type="entry name" value="DUF4054"/>
    <property type="match status" value="1"/>
</dbReference>
<dbReference type="AlphaFoldDB" id="A0A0T9PSR7"/>
<dbReference type="InterPro" id="IPR025127">
    <property type="entry name" value="DUF4054"/>
</dbReference>
<dbReference type="EMBL" id="CQBK01000009">
    <property type="protein sequence ID" value="CNH80442.1"/>
    <property type="molecule type" value="Genomic_DNA"/>
</dbReference>
<evidence type="ECO:0000313" key="2">
    <source>
        <dbReference type="Proteomes" id="UP000038204"/>
    </source>
</evidence>
<evidence type="ECO:0008006" key="3">
    <source>
        <dbReference type="Google" id="ProtNLM"/>
    </source>
</evidence>
<organism evidence="1 2">
    <name type="scientific">Yersinia similis</name>
    <dbReference type="NCBI Taxonomy" id="367190"/>
    <lineage>
        <taxon>Bacteria</taxon>
        <taxon>Pseudomonadati</taxon>
        <taxon>Pseudomonadota</taxon>
        <taxon>Gammaproteobacteria</taxon>
        <taxon>Enterobacterales</taxon>
        <taxon>Yersiniaceae</taxon>
        <taxon>Yersinia</taxon>
    </lineage>
</organism>
<name>A0A0T9PSR7_9GAMM</name>
<protein>
    <recommendedName>
        <fullName evidence="3">DUF4054 domain-containing protein</fullName>
    </recommendedName>
</protein>
<reference evidence="1 2" key="1">
    <citation type="submission" date="2015-03" db="EMBL/GenBank/DDBJ databases">
        <authorList>
            <person name="Murphy D."/>
        </authorList>
    </citation>
    <scope>NUCLEOTIDE SEQUENCE [LARGE SCALE GENOMIC DNA]</scope>
    <source>
        <strain evidence="1 2">Y233</strain>
    </source>
</reference>
<accession>A0A0T9PSR7</accession>
<dbReference type="Proteomes" id="UP000038204">
    <property type="component" value="Unassembled WGS sequence"/>
</dbReference>
<proteinExistence type="predicted"/>
<evidence type="ECO:0000313" key="1">
    <source>
        <dbReference type="EMBL" id="CNH80442.1"/>
    </source>
</evidence>